<dbReference type="RefSeq" id="WP_160901840.1">
    <property type="nucleotide sequence ID" value="NZ_CP102850.1"/>
</dbReference>
<dbReference type="PANTHER" id="PTHR30055">
    <property type="entry name" value="HTH-TYPE TRANSCRIPTIONAL REGULATOR RUTR"/>
    <property type="match status" value="1"/>
</dbReference>
<feature type="domain" description="HTH tetR-type" evidence="5">
    <location>
        <begin position="17"/>
        <end position="76"/>
    </location>
</feature>
<evidence type="ECO:0000313" key="6">
    <source>
        <dbReference type="EMBL" id="MXP21672.1"/>
    </source>
</evidence>
<proteinExistence type="predicted"/>
<keyword evidence="1" id="KW-0805">Transcription regulation</keyword>
<dbReference type="EMBL" id="WMBR01000002">
    <property type="protein sequence ID" value="MXP21672.1"/>
    <property type="molecule type" value="Genomic_DNA"/>
</dbReference>
<dbReference type="Pfam" id="PF00440">
    <property type="entry name" value="TetR_N"/>
    <property type="match status" value="1"/>
</dbReference>
<dbReference type="PROSITE" id="PS50977">
    <property type="entry name" value="HTH_TETR_2"/>
    <property type="match status" value="1"/>
</dbReference>
<dbReference type="InterPro" id="IPR049513">
    <property type="entry name" value="TetR_C_40"/>
</dbReference>
<evidence type="ECO:0000256" key="4">
    <source>
        <dbReference type="PROSITE-ProRule" id="PRU00335"/>
    </source>
</evidence>
<sequence>MATSTNAAVSRSERRKLRTRSALIGAAQRFLAEGRLTASVLDLTNAADVGMGSFYNHFDSKEDLYQAAVDAALEAHGALMDHITHDMADPAEAFTQSFRLTGRMHRLNPEISRVLLQRGSSMLLADEGLAPRARRDLIAAAAAGRFAIDDIDTAMVTVAGAAVALGELLHSQPDRDAGTTSDAVTQRVLMSLGISADDAAALCRIPLPDIGSADLLTDGA</sequence>
<dbReference type="InterPro" id="IPR050109">
    <property type="entry name" value="HTH-type_TetR-like_transc_reg"/>
</dbReference>
<dbReference type="GO" id="GO:0003700">
    <property type="term" value="F:DNA-binding transcription factor activity"/>
    <property type="evidence" value="ECO:0007669"/>
    <property type="project" value="TreeGrafter"/>
</dbReference>
<evidence type="ECO:0000313" key="7">
    <source>
        <dbReference type="Proteomes" id="UP000475545"/>
    </source>
</evidence>
<dbReference type="SUPFAM" id="SSF46689">
    <property type="entry name" value="Homeodomain-like"/>
    <property type="match status" value="1"/>
</dbReference>
<evidence type="ECO:0000256" key="1">
    <source>
        <dbReference type="ARBA" id="ARBA00023015"/>
    </source>
</evidence>
<feature type="DNA-binding region" description="H-T-H motif" evidence="4">
    <location>
        <begin position="39"/>
        <end position="58"/>
    </location>
</feature>
<organism evidence="6 7">
    <name type="scientific">Gordonia mangrovi</name>
    <dbReference type="NCBI Taxonomy" id="2665643"/>
    <lineage>
        <taxon>Bacteria</taxon>
        <taxon>Bacillati</taxon>
        <taxon>Actinomycetota</taxon>
        <taxon>Actinomycetes</taxon>
        <taxon>Mycobacteriales</taxon>
        <taxon>Gordoniaceae</taxon>
        <taxon>Gordonia</taxon>
    </lineage>
</organism>
<dbReference type="InterPro" id="IPR009057">
    <property type="entry name" value="Homeodomain-like_sf"/>
</dbReference>
<evidence type="ECO:0000259" key="5">
    <source>
        <dbReference type="PROSITE" id="PS50977"/>
    </source>
</evidence>
<gene>
    <name evidence="6" type="ORF">GIY30_09965</name>
</gene>
<keyword evidence="3" id="KW-0804">Transcription</keyword>
<accession>A0A6L7GPY3</accession>
<dbReference type="AlphaFoldDB" id="A0A6L7GPY3"/>
<keyword evidence="2 4" id="KW-0238">DNA-binding</keyword>
<dbReference type="GO" id="GO:0000976">
    <property type="term" value="F:transcription cis-regulatory region binding"/>
    <property type="evidence" value="ECO:0007669"/>
    <property type="project" value="TreeGrafter"/>
</dbReference>
<dbReference type="Proteomes" id="UP000475545">
    <property type="component" value="Unassembled WGS sequence"/>
</dbReference>
<keyword evidence="7" id="KW-1185">Reference proteome</keyword>
<dbReference type="Pfam" id="PF21306">
    <property type="entry name" value="TetR_C_40"/>
    <property type="match status" value="1"/>
</dbReference>
<dbReference type="PANTHER" id="PTHR30055:SF234">
    <property type="entry name" value="HTH-TYPE TRANSCRIPTIONAL REGULATOR BETI"/>
    <property type="match status" value="1"/>
</dbReference>
<dbReference type="InterPro" id="IPR001647">
    <property type="entry name" value="HTH_TetR"/>
</dbReference>
<evidence type="ECO:0000256" key="3">
    <source>
        <dbReference type="ARBA" id="ARBA00023163"/>
    </source>
</evidence>
<dbReference type="Gene3D" id="1.10.357.10">
    <property type="entry name" value="Tetracycline Repressor, domain 2"/>
    <property type="match status" value="1"/>
</dbReference>
<reference evidence="6 7" key="1">
    <citation type="submission" date="2019-11" db="EMBL/GenBank/DDBJ databases">
        <title>Gordonia sp. nov., a novel actinobacterium isolated from mangrove soil in Hainan.</title>
        <authorList>
            <person name="Huang X."/>
            <person name="Xie Y."/>
            <person name="Chu X."/>
            <person name="Xiao K."/>
        </authorList>
    </citation>
    <scope>NUCLEOTIDE SEQUENCE [LARGE SCALE GENOMIC DNA]</scope>
    <source>
        <strain evidence="6 7">HNM0687</strain>
    </source>
</reference>
<evidence type="ECO:0000256" key="2">
    <source>
        <dbReference type="ARBA" id="ARBA00023125"/>
    </source>
</evidence>
<name>A0A6L7GPY3_9ACTN</name>
<comment type="caution">
    <text evidence="6">The sequence shown here is derived from an EMBL/GenBank/DDBJ whole genome shotgun (WGS) entry which is preliminary data.</text>
</comment>
<protein>
    <submittedName>
        <fullName evidence="6">TetR family transcriptional regulator</fullName>
    </submittedName>
</protein>